<accession>A0A2T3JBS5</accession>
<dbReference type="AlphaFoldDB" id="A0A2T3JBS5"/>
<name>A0A2T3JBS5_PHOPO</name>
<dbReference type="Proteomes" id="UP000241618">
    <property type="component" value="Unassembled WGS sequence"/>
</dbReference>
<evidence type="ECO:0000313" key="1">
    <source>
        <dbReference type="EMBL" id="PSU19938.1"/>
    </source>
</evidence>
<evidence type="ECO:0000313" key="2">
    <source>
        <dbReference type="EMBL" id="PSU46290.1"/>
    </source>
</evidence>
<dbReference type="EMBL" id="PYMO01000036">
    <property type="protein sequence ID" value="PSU19938.1"/>
    <property type="molecule type" value="Genomic_DNA"/>
</dbReference>
<evidence type="ECO:0000313" key="3">
    <source>
        <dbReference type="Proteomes" id="UP000241405"/>
    </source>
</evidence>
<keyword evidence="3" id="KW-1185">Reference proteome</keyword>
<proteinExistence type="predicted"/>
<organism evidence="2 4">
    <name type="scientific">Photobacterium phosphoreum</name>
    <dbReference type="NCBI Taxonomy" id="659"/>
    <lineage>
        <taxon>Bacteria</taxon>
        <taxon>Pseudomonadati</taxon>
        <taxon>Pseudomonadota</taxon>
        <taxon>Gammaproteobacteria</taxon>
        <taxon>Vibrionales</taxon>
        <taxon>Vibrionaceae</taxon>
        <taxon>Photobacterium</taxon>
    </lineage>
</organism>
<sequence length="75" mass="8390">MNILVLRHSAEKVKNEGKRDIITASQLGNATGYALKNVQASLFIDVPFIKGWETQRGVKVMSKIEFDKALIILEC</sequence>
<dbReference type="RefSeq" id="WP_107191586.1">
    <property type="nucleotide sequence ID" value="NZ_PYMN01000036.1"/>
</dbReference>
<gene>
    <name evidence="2" type="ORF">C9J18_20705</name>
    <name evidence="1" type="ORF">CTM96_20525</name>
</gene>
<dbReference type="Proteomes" id="UP000241405">
    <property type="component" value="Unassembled WGS sequence"/>
</dbReference>
<dbReference type="EMBL" id="PYMP01000033">
    <property type="protein sequence ID" value="PSU46290.1"/>
    <property type="molecule type" value="Genomic_DNA"/>
</dbReference>
<comment type="caution">
    <text evidence="2">The sequence shown here is derived from an EMBL/GenBank/DDBJ whole genome shotgun (WGS) entry which is preliminary data.</text>
</comment>
<evidence type="ECO:0000313" key="4">
    <source>
        <dbReference type="Proteomes" id="UP000241618"/>
    </source>
</evidence>
<reference evidence="3 4" key="1">
    <citation type="submission" date="2018-03" db="EMBL/GenBank/DDBJ databases">
        <title>Whole genome sequencing of Histamine producing bacteria.</title>
        <authorList>
            <person name="Butler K."/>
        </authorList>
    </citation>
    <scope>NUCLEOTIDE SEQUENCE [LARGE SCALE GENOMIC DNA]</scope>
    <source>
        <strain evidence="2 4">FS-6.1</strain>
        <strain evidence="1 3">FS-6.2</strain>
    </source>
</reference>
<protein>
    <submittedName>
        <fullName evidence="2">Uncharacterized protein</fullName>
    </submittedName>
</protein>